<evidence type="ECO:0000256" key="2">
    <source>
        <dbReference type="ARBA" id="ARBA00004609"/>
    </source>
</evidence>
<dbReference type="InterPro" id="IPR027446">
    <property type="entry name" value="VSG_C_dom_sf"/>
</dbReference>
<dbReference type="VEuPathDB" id="TriTrypDB:Tbg972.11.14190"/>
<feature type="signal peptide" evidence="10">
    <location>
        <begin position="1"/>
        <end position="22"/>
    </location>
</feature>
<evidence type="ECO:0000256" key="6">
    <source>
        <dbReference type="ARBA" id="ARBA00023136"/>
    </source>
</evidence>
<evidence type="ECO:0000256" key="10">
    <source>
        <dbReference type="SAM" id="SignalP"/>
    </source>
</evidence>
<name>A0A1V0G099_9TRYP</name>
<keyword evidence="8" id="KW-0449">Lipoprotein</keyword>
<keyword evidence="4" id="KW-0336">GPI-anchor</keyword>
<protein>
    <submittedName>
        <fullName evidence="13">Variant surface glycoprotein</fullName>
    </submittedName>
</protein>
<dbReference type="Gene3D" id="4.10.110.20">
    <property type="entry name" value="Variant surface glycoprotein MITAT 1.2, VSG 221, C-terminal domain"/>
    <property type="match status" value="1"/>
</dbReference>
<dbReference type="InterPro" id="IPR019609">
    <property type="entry name" value="Variant_surf_glycoprt_trypan_C"/>
</dbReference>
<dbReference type="InterPro" id="IPR025932">
    <property type="entry name" value="Trypano_VSG_B_N_dom"/>
</dbReference>
<dbReference type="Pfam" id="PF13206">
    <property type="entry name" value="VSG_B"/>
    <property type="match status" value="1"/>
</dbReference>
<dbReference type="VEuPathDB" id="TriTrypDB:Tb927.1.05"/>
<feature type="compositionally biased region" description="Basic and acidic residues" evidence="9">
    <location>
        <begin position="463"/>
        <end position="484"/>
    </location>
</feature>
<keyword evidence="6" id="KW-0472">Membrane</keyword>
<dbReference type="AlphaFoldDB" id="A0A1V0G099"/>
<evidence type="ECO:0000256" key="1">
    <source>
        <dbReference type="ARBA" id="ARBA00002523"/>
    </source>
</evidence>
<dbReference type="VEuPathDB" id="TriTrypDB:Tb427_000402900"/>
<evidence type="ECO:0000256" key="3">
    <source>
        <dbReference type="ARBA" id="ARBA00022475"/>
    </source>
</evidence>
<proteinExistence type="predicted"/>
<reference evidence="13" key="1">
    <citation type="submission" date="2016-12" db="EMBL/GenBank/DDBJ databases">
        <title>Trypanosoma brucei Minichromosomal Variant Surface Glycoprotein (VSG) Repertoire.</title>
        <authorList>
            <person name="Cross G.A."/>
            <person name="Mugnier M.R."/>
        </authorList>
    </citation>
    <scope>NUCLEOTIDE SEQUENCE</scope>
    <source>
        <strain evidence="13">Tb927.100.36</strain>
    </source>
</reference>
<dbReference type="GO" id="GO:0005886">
    <property type="term" value="C:plasma membrane"/>
    <property type="evidence" value="ECO:0007669"/>
    <property type="project" value="UniProtKB-SubCell"/>
</dbReference>
<evidence type="ECO:0000256" key="8">
    <source>
        <dbReference type="ARBA" id="ARBA00023288"/>
    </source>
</evidence>
<sequence>MTMKVVPVWLLLFLSIMQCKRAADAETKKSGNAEEFAVLCSLIKLTEAPQPAAAEPPEIAQVVKELTAINFTIIEEAARQVVEANKHKSWAEIKSQHTGATAYYGDNWEEWTRVAKLNPDDAEAKILARWRKHKNNSATRHRLAALLEEARALQTSATSHKAGLKADGLESDLNKALYGDGGKAAELKATGGTRKAACGTGSTGGPTKGTMAGTSLYFDLLCLCAGEGTDTNAGQACCETCNSAGNSNAWTVTDDGKKRAEAIAQQCPPYLTPDQLTAEALTTRMANFFKKANQHKGNTQAEKFVLGYMSGNGADGCTGKASGANEGPCVMYDEDMILKGGDSLKWYTHLKAAVAKAQTRKQASRALEAIAIKLKAVNTTAHQLLYASPESAEKQQAVEKDAGVTQGSRSEEDCNKAKDDKVECDKLEKQGCVFNKDGKAGEKCTLSENAKKAAKEAANQGTEGKDGKTDCSSHQDQTACEKENTPGQAPVCGWRKGKEGETDQDKEKCRNGSFLATKKFALSVVSAAFAALLF</sequence>
<dbReference type="EMBL" id="KY404814">
    <property type="protein sequence ID" value="ARB51422.1"/>
    <property type="molecule type" value="Genomic_DNA"/>
</dbReference>
<keyword evidence="5 10" id="KW-0732">Signal</keyword>
<feature type="compositionally biased region" description="Basic and acidic residues" evidence="9">
    <location>
        <begin position="391"/>
        <end position="402"/>
    </location>
</feature>
<feature type="chain" id="PRO_5011984864" evidence="10">
    <location>
        <begin position="23"/>
        <end position="534"/>
    </location>
</feature>
<accession>A0A1V0G099</accession>
<dbReference type="GO" id="GO:0098552">
    <property type="term" value="C:side of membrane"/>
    <property type="evidence" value="ECO:0007669"/>
    <property type="project" value="UniProtKB-KW"/>
</dbReference>
<keyword evidence="7" id="KW-0325">Glycoprotein</keyword>
<evidence type="ECO:0000259" key="12">
    <source>
        <dbReference type="Pfam" id="PF13206"/>
    </source>
</evidence>
<organism evidence="13">
    <name type="scientific">Trypanosoma brucei</name>
    <dbReference type="NCBI Taxonomy" id="5691"/>
    <lineage>
        <taxon>Eukaryota</taxon>
        <taxon>Discoba</taxon>
        <taxon>Euglenozoa</taxon>
        <taxon>Kinetoplastea</taxon>
        <taxon>Metakinetoplastina</taxon>
        <taxon>Trypanosomatida</taxon>
        <taxon>Trypanosomatidae</taxon>
        <taxon>Trypanosoma</taxon>
    </lineage>
</organism>
<feature type="domain" description="Trypanosome variant surface glycoprotein C-terminal" evidence="11">
    <location>
        <begin position="414"/>
        <end position="533"/>
    </location>
</feature>
<feature type="compositionally biased region" description="Basic and acidic residues" evidence="9">
    <location>
        <begin position="496"/>
        <end position="506"/>
    </location>
</feature>
<dbReference type="VEuPathDB" id="TriTrypDB:Tb1125.5.5210"/>
<evidence type="ECO:0000256" key="9">
    <source>
        <dbReference type="SAM" id="MobiDB-lite"/>
    </source>
</evidence>
<keyword evidence="3" id="KW-1003">Cell membrane</keyword>
<comment type="function">
    <text evidence="1">VSG forms a coat on the surface of the parasite. The trypanosome evades the immune response of the host by expressing a series of antigenically distinct VSGs from an estimated 1000 VSG genes.</text>
</comment>
<evidence type="ECO:0000256" key="5">
    <source>
        <dbReference type="ARBA" id="ARBA00022729"/>
    </source>
</evidence>
<evidence type="ECO:0000256" key="4">
    <source>
        <dbReference type="ARBA" id="ARBA00022622"/>
    </source>
</evidence>
<evidence type="ECO:0000256" key="7">
    <source>
        <dbReference type="ARBA" id="ARBA00023180"/>
    </source>
</evidence>
<feature type="region of interest" description="Disordered" evidence="9">
    <location>
        <begin position="391"/>
        <end position="412"/>
    </location>
</feature>
<feature type="region of interest" description="Disordered" evidence="9">
    <location>
        <begin position="455"/>
        <end position="506"/>
    </location>
</feature>
<dbReference type="PROSITE" id="PS50231">
    <property type="entry name" value="RICIN_B_LECTIN"/>
    <property type="match status" value="1"/>
</dbReference>
<comment type="subcellular location">
    <subcellularLocation>
        <location evidence="2">Cell membrane</location>
        <topology evidence="2">Lipid-anchor</topology>
        <topology evidence="2">GPI-anchor</topology>
    </subcellularLocation>
</comment>
<evidence type="ECO:0000259" key="11">
    <source>
        <dbReference type="Pfam" id="PF10659"/>
    </source>
</evidence>
<dbReference type="SUPFAM" id="SSF118251">
    <property type="entry name" value="Variant surface glycoprotein MITAT 1.2, VSG 221, C-terminal domain"/>
    <property type="match status" value="1"/>
</dbReference>
<evidence type="ECO:0000313" key="13">
    <source>
        <dbReference type="EMBL" id="ARB51422.1"/>
    </source>
</evidence>
<dbReference type="Pfam" id="PF10659">
    <property type="entry name" value="Trypan_glycop_C"/>
    <property type="match status" value="1"/>
</dbReference>
<feature type="domain" description="Trypanosome variant surface glycoprotein B-type N-terminal" evidence="12">
    <location>
        <begin position="16"/>
        <end position="375"/>
    </location>
</feature>